<dbReference type="GO" id="GO:0045227">
    <property type="term" value="P:capsule polysaccharide biosynthetic process"/>
    <property type="evidence" value="ECO:0007669"/>
    <property type="project" value="UniProtKB-UniPathway"/>
</dbReference>
<name>A0A0R1UFJ0_9LACO</name>
<dbReference type="PANTHER" id="PTHR32309">
    <property type="entry name" value="TYROSINE-PROTEIN KINASE"/>
    <property type="match status" value="1"/>
</dbReference>
<dbReference type="InterPro" id="IPR005702">
    <property type="entry name" value="Wzc-like_C"/>
</dbReference>
<reference evidence="15 16" key="1">
    <citation type="journal article" date="2015" name="Genome Announc.">
        <title>Expanding the biotechnology potential of lactobacilli through comparative genomics of 213 strains and associated genera.</title>
        <authorList>
            <person name="Sun Z."/>
            <person name="Harris H.M."/>
            <person name="McCann A."/>
            <person name="Guo C."/>
            <person name="Argimon S."/>
            <person name="Zhang W."/>
            <person name="Yang X."/>
            <person name="Jeffery I.B."/>
            <person name="Cooney J.C."/>
            <person name="Kagawa T.F."/>
            <person name="Liu W."/>
            <person name="Song Y."/>
            <person name="Salvetti E."/>
            <person name="Wrobel A."/>
            <person name="Rasinkangas P."/>
            <person name="Parkhill J."/>
            <person name="Rea M.C."/>
            <person name="O'Sullivan O."/>
            <person name="Ritari J."/>
            <person name="Douillard F.P."/>
            <person name="Paul Ross R."/>
            <person name="Yang R."/>
            <person name="Briner A.E."/>
            <person name="Felis G.E."/>
            <person name="de Vos W.M."/>
            <person name="Barrangou R."/>
            <person name="Klaenhammer T.R."/>
            <person name="Caufield P.W."/>
            <person name="Cui Y."/>
            <person name="Zhang H."/>
            <person name="O'Toole P.W."/>
        </authorList>
    </citation>
    <scope>NUCLEOTIDE SEQUENCE [LARGE SCALE GENOMIC DNA]</scope>
    <source>
        <strain evidence="15 16">DSM 15946</strain>
    </source>
</reference>
<comment type="function">
    <text evidence="12">Involved in the regulation of capsular polysaccharide biosynthesis. Autophosphorylation of CpsD attenuates its activity and reduces the level of encapsulation. May be part of a complex that directs the coordinated polymerization and export to the cell surface of the capsular polysaccharide.</text>
</comment>
<gene>
    <name evidence="15" type="ORF">FC43_GL000079</name>
</gene>
<evidence type="ECO:0000313" key="16">
    <source>
        <dbReference type="Proteomes" id="UP000050816"/>
    </source>
</evidence>
<evidence type="ECO:0000256" key="8">
    <source>
        <dbReference type="ARBA" id="ARBA00022840"/>
    </source>
</evidence>
<dbReference type="InterPro" id="IPR027417">
    <property type="entry name" value="P-loop_NTPase"/>
</dbReference>
<dbReference type="GO" id="GO:0042802">
    <property type="term" value="F:identical protein binding"/>
    <property type="evidence" value="ECO:0007669"/>
    <property type="project" value="UniProtKB-ARBA"/>
</dbReference>
<evidence type="ECO:0000256" key="2">
    <source>
        <dbReference type="ARBA" id="ARBA00007316"/>
    </source>
</evidence>
<dbReference type="CDD" id="cd05387">
    <property type="entry name" value="BY-kinase"/>
    <property type="match status" value="1"/>
</dbReference>
<evidence type="ECO:0000256" key="7">
    <source>
        <dbReference type="ARBA" id="ARBA00022777"/>
    </source>
</evidence>
<dbReference type="InterPro" id="IPR050445">
    <property type="entry name" value="Bact_polysacc_biosynth/exp"/>
</dbReference>
<dbReference type="PANTHER" id="PTHR32309:SF13">
    <property type="entry name" value="FERRIC ENTEROBACTIN TRANSPORT PROTEIN FEPE"/>
    <property type="match status" value="1"/>
</dbReference>
<evidence type="ECO:0000256" key="6">
    <source>
        <dbReference type="ARBA" id="ARBA00022741"/>
    </source>
</evidence>
<dbReference type="InterPro" id="IPR025669">
    <property type="entry name" value="AAA_dom"/>
</dbReference>
<dbReference type="PATRIC" id="fig|1423760.3.peg.85"/>
<comment type="catalytic activity">
    <reaction evidence="13">
        <text>L-tyrosyl-[protein] + ATP = O-phospho-L-tyrosyl-[protein] + ADP + H(+)</text>
        <dbReference type="Rhea" id="RHEA:10596"/>
        <dbReference type="Rhea" id="RHEA-COMP:10136"/>
        <dbReference type="Rhea" id="RHEA-COMP:20101"/>
        <dbReference type="ChEBI" id="CHEBI:15378"/>
        <dbReference type="ChEBI" id="CHEBI:30616"/>
        <dbReference type="ChEBI" id="CHEBI:46858"/>
        <dbReference type="ChEBI" id="CHEBI:61978"/>
        <dbReference type="ChEBI" id="CHEBI:456216"/>
        <dbReference type="EC" id="2.7.10.2"/>
    </reaction>
</comment>
<dbReference type="GO" id="GO:0005524">
    <property type="term" value="F:ATP binding"/>
    <property type="evidence" value="ECO:0007669"/>
    <property type="project" value="UniProtKB-KW"/>
</dbReference>
<comment type="pathway">
    <text evidence="1">Capsule biogenesis; capsule polysaccharide biosynthesis.</text>
</comment>
<dbReference type="Gene3D" id="3.40.50.300">
    <property type="entry name" value="P-loop containing nucleotide triphosphate hydrolases"/>
    <property type="match status" value="1"/>
</dbReference>
<proteinExistence type="inferred from homology"/>
<dbReference type="EMBL" id="AZFK01000008">
    <property type="protein sequence ID" value="KRL92172.1"/>
    <property type="molecule type" value="Genomic_DNA"/>
</dbReference>
<dbReference type="RefSeq" id="WP_056953614.1">
    <property type="nucleotide sequence ID" value="NZ_AZFK01000008.1"/>
</dbReference>
<evidence type="ECO:0000256" key="1">
    <source>
        <dbReference type="ARBA" id="ARBA00005132"/>
    </source>
</evidence>
<evidence type="ECO:0000256" key="11">
    <source>
        <dbReference type="ARBA" id="ARBA00023169"/>
    </source>
</evidence>
<evidence type="ECO:0000256" key="9">
    <source>
        <dbReference type="ARBA" id="ARBA00022903"/>
    </source>
</evidence>
<keyword evidence="11" id="KW-0270">Exopolysaccharide synthesis</keyword>
<evidence type="ECO:0000256" key="4">
    <source>
        <dbReference type="ARBA" id="ARBA00019200"/>
    </source>
</evidence>
<keyword evidence="7 15" id="KW-0418">Kinase</keyword>
<comment type="similarity">
    <text evidence="2">Belongs to the CpsD/CapB family.</text>
</comment>
<keyword evidence="6" id="KW-0547">Nucleotide-binding</keyword>
<evidence type="ECO:0000256" key="13">
    <source>
        <dbReference type="ARBA" id="ARBA00051245"/>
    </source>
</evidence>
<keyword evidence="5" id="KW-0808">Transferase</keyword>
<dbReference type="GO" id="GO:0004715">
    <property type="term" value="F:non-membrane spanning protein tyrosine kinase activity"/>
    <property type="evidence" value="ECO:0007669"/>
    <property type="project" value="UniProtKB-EC"/>
</dbReference>
<dbReference type="UniPathway" id="UPA00934"/>
<organism evidence="15 16">
    <name type="scientific">Limosilactobacillus ingluviei DSM 15946</name>
    <dbReference type="NCBI Taxonomy" id="1423760"/>
    <lineage>
        <taxon>Bacteria</taxon>
        <taxon>Bacillati</taxon>
        <taxon>Bacillota</taxon>
        <taxon>Bacilli</taxon>
        <taxon>Lactobacillales</taxon>
        <taxon>Lactobacillaceae</taxon>
        <taxon>Limosilactobacillus</taxon>
    </lineage>
</organism>
<dbReference type="NCBIfam" id="TIGR01007">
    <property type="entry name" value="eps_fam"/>
    <property type="match status" value="1"/>
</dbReference>
<dbReference type="GO" id="GO:0005886">
    <property type="term" value="C:plasma membrane"/>
    <property type="evidence" value="ECO:0007669"/>
    <property type="project" value="TreeGrafter"/>
</dbReference>
<evidence type="ECO:0000256" key="3">
    <source>
        <dbReference type="ARBA" id="ARBA00011903"/>
    </source>
</evidence>
<dbReference type="SUPFAM" id="SSF52540">
    <property type="entry name" value="P-loop containing nucleoside triphosphate hydrolases"/>
    <property type="match status" value="1"/>
</dbReference>
<evidence type="ECO:0000256" key="10">
    <source>
        <dbReference type="ARBA" id="ARBA00023137"/>
    </source>
</evidence>
<evidence type="ECO:0000256" key="5">
    <source>
        <dbReference type="ARBA" id="ARBA00022679"/>
    </source>
</evidence>
<keyword evidence="8" id="KW-0067">ATP-binding</keyword>
<keyword evidence="10 15" id="KW-0829">Tyrosine-protein kinase</keyword>
<accession>A0A0R1UFJ0</accession>
<dbReference type="Proteomes" id="UP000050816">
    <property type="component" value="Unassembled WGS sequence"/>
</dbReference>
<evidence type="ECO:0000259" key="14">
    <source>
        <dbReference type="Pfam" id="PF13614"/>
    </source>
</evidence>
<sequence length="247" mass="26864">MGLFKRKNKKYSTDTMDNGAMLITVADPKNPVAEQFRTIRTNIHFMSVDKPLRRVAFTSSNVSEGKSTVTANVAITWAQEGKRVLLIDADLRRSTLHTTFGVPNHHGLTTVLTSAVSEIDLSQVIMDSGVENLDVLPAGPVPPNPSELLNSQRMTAFLDAVEPIYDIIVLDVPPLLEVTDTQALSGKLDGVILVVRAGVTQKAAISRAVEMLKISKAHLLGYVMNDVDGEDAAYGYGYGYGYGEEEK</sequence>
<protein>
    <recommendedName>
        <fullName evidence="4">Tyrosine-protein kinase CpsD</fullName>
        <ecNumber evidence="3">2.7.10.2</ecNumber>
    </recommendedName>
</protein>
<comment type="caution">
    <text evidence="15">The sequence shown here is derived from an EMBL/GenBank/DDBJ whole genome shotgun (WGS) entry which is preliminary data.</text>
</comment>
<dbReference type="EC" id="2.7.10.2" evidence="3"/>
<keyword evidence="9" id="KW-0972">Capsule biogenesis/degradation</keyword>
<dbReference type="Pfam" id="PF13614">
    <property type="entry name" value="AAA_31"/>
    <property type="match status" value="1"/>
</dbReference>
<dbReference type="AlphaFoldDB" id="A0A0R1UFJ0"/>
<evidence type="ECO:0000256" key="12">
    <source>
        <dbReference type="ARBA" id="ARBA00024964"/>
    </source>
</evidence>
<dbReference type="FunFam" id="3.40.50.300:FF:000527">
    <property type="entry name" value="Tyrosine-protein kinase etk"/>
    <property type="match status" value="1"/>
</dbReference>
<feature type="domain" description="AAA" evidence="14">
    <location>
        <begin position="65"/>
        <end position="199"/>
    </location>
</feature>
<evidence type="ECO:0000313" key="15">
    <source>
        <dbReference type="EMBL" id="KRL92172.1"/>
    </source>
</evidence>